<evidence type="ECO:0000256" key="1">
    <source>
        <dbReference type="ARBA" id="ARBA00022448"/>
    </source>
</evidence>
<feature type="domain" description="ABC transporter" evidence="4">
    <location>
        <begin position="2"/>
        <end position="231"/>
    </location>
</feature>
<dbReference type="EMBL" id="JARGDN010000017">
    <property type="protein sequence ID" value="MDG9734400.1"/>
    <property type="molecule type" value="Genomic_DNA"/>
</dbReference>
<evidence type="ECO:0000256" key="2">
    <source>
        <dbReference type="ARBA" id="ARBA00022741"/>
    </source>
</evidence>
<keyword evidence="2" id="KW-0547">Nucleotide-binding</keyword>
<reference evidence="6 7" key="1">
    <citation type="submission" date="2019-06" db="EMBL/GenBank/DDBJ databases">
        <title>Genome analyses of bacteria isolated from kimchi.</title>
        <authorList>
            <person name="Lee S."/>
            <person name="Ahn S."/>
            <person name="Roh S."/>
        </authorList>
    </citation>
    <scope>NUCLEOTIDE SEQUENCE [LARGE SCALE GENOMIC DNA]</scope>
    <source>
        <strain evidence="6 7">CBA3630</strain>
    </source>
</reference>
<dbReference type="GO" id="GO:0016887">
    <property type="term" value="F:ATP hydrolysis activity"/>
    <property type="evidence" value="ECO:0007669"/>
    <property type="project" value="InterPro"/>
</dbReference>
<keyword evidence="1" id="KW-0813">Transport</keyword>
<dbReference type="InterPro" id="IPR027417">
    <property type="entry name" value="P-loop_NTPase"/>
</dbReference>
<protein>
    <submittedName>
        <fullName evidence="6">ABC transporter ATP-binding protein</fullName>
    </submittedName>
</protein>
<dbReference type="CDD" id="cd03230">
    <property type="entry name" value="ABC_DR_subfamily_A"/>
    <property type="match status" value="1"/>
</dbReference>
<reference evidence="5 8" key="2">
    <citation type="submission" date="2023-02" db="EMBL/GenBank/DDBJ databases">
        <title>Antimicrobial susceptibility testing and tentative epidemiological cut-off values for Lactobacillaceae family species intended for ingestion.</title>
        <authorList>
            <person name="Noehr-Meldgaard K."/>
            <person name="Struve C."/>
            <person name="Ingmer H."/>
            <person name="Koza A."/>
            <person name="Al-Nakeeb K."/>
            <person name="Agersoe Y."/>
        </authorList>
    </citation>
    <scope>NUCLEOTIDE SEQUENCE [LARGE SCALE GENOMIC DNA]</scope>
    <source>
        <strain evidence="5 8">DSM 20193</strain>
    </source>
</reference>
<dbReference type="Proteomes" id="UP001529201">
    <property type="component" value="Unassembled WGS sequence"/>
</dbReference>
<dbReference type="InterPro" id="IPR051782">
    <property type="entry name" value="ABC_Transporter_VariousFunc"/>
</dbReference>
<dbReference type="EMBL" id="CP042383">
    <property type="protein sequence ID" value="QEA41435.1"/>
    <property type="molecule type" value="Genomic_DNA"/>
</dbReference>
<dbReference type="Proteomes" id="UP000321296">
    <property type="component" value="Chromosome"/>
</dbReference>
<dbReference type="SMART" id="SM00382">
    <property type="entry name" value="AAA"/>
    <property type="match status" value="1"/>
</dbReference>
<dbReference type="InterPro" id="IPR003439">
    <property type="entry name" value="ABC_transporter-like_ATP-bd"/>
</dbReference>
<evidence type="ECO:0000313" key="8">
    <source>
        <dbReference type="Proteomes" id="UP001529201"/>
    </source>
</evidence>
<dbReference type="AlphaFoldDB" id="A0A5B8T101"/>
<proteinExistence type="predicted"/>
<sequence>MLKVKHVTKKFGDFTAISDVSLDVKKGEIVGFIGPNGSGKSTTIDLILGLTQATSGQIEIAGEQLNRNNAAKLRQNMSFLSTDMNLDRTVTGRQALTYFANLRHIPESEQSSRIDHLAGLLNANLDKPIKKLSRGNRQKISLIASLLSRPKLLVMDEPTSGFDPVVQNIFIDLIRQHKKDGGAGLISSHNLSEVAEICDRVIFIVGGKVVANKQMAELQAVAPKHEVIDLDAVFEKLVQTHQDTR</sequence>
<dbReference type="RefSeq" id="WP_010275944.1">
    <property type="nucleotide sequence ID" value="NZ_CP042383.1"/>
</dbReference>
<gene>
    <name evidence="6" type="ORF">FGL85_02300</name>
    <name evidence="5" type="ORF">P1N92_09825</name>
</gene>
<name>A0A5B8T101_LEUPS</name>
<evidence type="ECO:0000256" key="3">
    <source>
        <dbReference type="ARBA" id="ARBA00022840"/>
    </source>
</evidence>
<keyword evidence="3 6" id="KW-0067">ATP-binding</keyword>
<dbReference type="InterPro" id="IPR003593">
    <property type="entry name" value="AAA+_ATPase"/>
</dbReference>
<evidence type="ECO:0000313" key="6">
    <source>
        <dbReference type="EMBL" id="QEA41435.1"/>
    </source>
</evidence>
<dbReference type="Gene3D" id="3.40.50.300">
    <property type="entry name" value="P-loop containing nucleotide triphosphate hydrolases"/>
    <property type="match status" value="1"/>
</dbReference>
<evidence type="ECO:0000259" key="4">
    <source>
        <dbReference type="PROSITE" id="PS50893"/>
    </source>
</evidence>
<dbReference type="PANTHER" id="PTHR42939">
    <property type="entry name" value="ABC TRANSPORTER ATP-BINDING PROTEIN ALBC-RELATED"/>
    <property type="match status" value="1"/>
</dbReference>
<evidence type="ECO:0000313" key="7">
    <source>
        <dbReference type="Proteomes" id="UP000321296"/>
    </source>
</evidence>
<dbReference type="PANTHER" id="PTHR42939:SF1">
    <property type="entry name" value="ABC TRANSPORTER ATP-BINDING PROTEIN ALBC-RELATED"/>
    <property type="match status" value="1"/>
</dbReference>
<organism evidence="6 7">
    <name type="scientific">Leuconostoc pseudomesenteroides</name>
    <dbReference type="NCBI Taxonomy" id="33968"/>
    <lineage>
        <taxon>Bacteria</taxon>
        <taxon>Bacillati</taxon>
        <taxon>Bacillota</taxon>
        <taxon>Bacilli</taxon>
        <taxon>Lactobacillales</taxon>
        <taxon>Lactobacillaceae</taxon>
        <taxon>Leuconostoc</taxon>
    </lineage>
</organism>
<keyword evidence="8" id="KW-1185">Reference proteome</keyword>
<accession>A0A5B8T101</accession>
<dbReference type="PROSITE" id="PS50893">
    <property type="entry name" value="ABC_TRANSPORTER_2"/>
    <property type="match status" value="1"/>
</dbReference>
<dbReference type="Pfam" id="PF00005">
    <property type="entry name" value="ABC_tran"/>
    <property type="match status" value="1"/>
</dbReference>
<evidence type="ECO:0000313" key="5">
    <source>
        <dbReference type="EMBL" id="MDG9734400.1"/>
    </source>
</evidence>
<dbReference type="GO" id="GO:0005524">
    <property type="term" value="F:ATP binding"/>
    <property type="evidence" value="ECO:0007669"/>
    <property type="project" value="UniProtKB-KW"/>
</dbReference>
<dbReference type="GeneID" id="64343678"/>
<dbReference type="SUPFAM" id="SSF52540">
    <property type="entry name" value="P-loop containing nucleoside triphosphate hydrolases"/>
    <property type="match status" value="1"/>
</dbReference>
<dbReference type="KEGG" id="lpse:FGL85_02300"/>